<feature type="transmembrane region" description="Helical" evidence="1">
    <location>
        <begin position="407"/>
        <end position="426"/>
    </location>
</feature>
<dbReference type="InterPro" id="IPR010364">
    <property type="entry name" value="Uncharacterised_IM_CreD"/>
</dbReference>
<protein>
    <submittedName>
        <fullName evidence="2">Cell envelope integrity protein CreD</fullName>
    </submittedName>
</protein>
<dbReference type="EMBL" id="BAAAFG010000016">
    <property type="protein sequence ID" value="GAA0873087.1"/>
    <property type="molecule type" value="Genomic_DNA"/>
</dbReference>
<keyword evidence="3" id="KW-1185">Reference proteome</keyword>
<dbReference type="Pfam" id="PF06123">
    <property type="entry name" value="CreD"/>
    <property type="match status" value="1"/>
</dbReference>
<keyword evidence="1" id="KW-0812">Transmembrane</keyword>
<dbReference type="Proteomes" id="UP001500507">
    <property type="component" value="Unassembled WGS sequence"/>
</dbReference>
<comment type="caution">
    <text evidence="2">The sequence shown here is derived from an EMBL/GenBank/DDBJ whole genome shotgun (WGS) entry which is preliminary data.</text>
</comment>
<keyword evidence="1" id="KW-1133">Transmembrane helix</keyword>
<feature type="transmembrane region" description="Helical" evidence="1">
    <location>
        <begin position="20"/>
        <end position="40"/>
    </location>
</feature>
<dbReference type="RefSeq" id="WP_343767589.1">
    <property type="nucleotide sequence ID" value="NZ_BAAAFG010000016.1"/>
</dbReference>
<evidence type="ECO:0000256" key="1">
    <source>
        <dbReference type="SAM" id="Phobius"/>
    </source>
</evidence>
<dbReference type="PANTHER" id="PTHR30092">
    <property type="entry name" value="INNER MEMBRANE PROTEIN CRED"/>
    <property type="match status" value="1"/>
</dbReference>
<feature type="transmembrane region" description="Helical" evidence="1">
    <location>
        <begin position="382"/>
        <end position="401"/>
    </location>
</feature>
<dbReference type="PANTHER" id="PTHR30092:SF0">
    <property type="entry name" value="INNER MEMBRANE PROTEIN CRED"/>
    <property type="match status" value="1"/>
</dbReference>
<evidence type="ECO:0000313" key="3">
    <source>
        <dbReference type="Proteomes" id="UP001500507"/>
    </source>
</evidence>
<gene>
    <name evidence="2" type="primary">creD</name>
    <name evidence="2" type="ORF">GCM10009117_22340</name>
</gene>
<name>A0ABN1MIU2_9FLAO</name>
<reference evidence="2 3" key="1">
    <citation type="journal article" date="2019" name="Int. J. Syst. Evol. Microbiol.">
        <title>The Global Catalogue of Microorganisms (GCM) 10K type strain sequencing project: providing services to taxonomists for standard genome sequencing and annotation.</title>
        <authorList>
            <consortium name="The Broad Institute Genomics Platform"/>
            <consortium name="The Broad Institute Genome Sequencing Center for Infectious Disease"/>
            <person name="Wu L."/>
            <person name="Ma J."/>
        </authorList>
    </citation>
    <scope>NUCLEOTIDE SEQUENCE [LARGE SCALE GENOMIC DNA]</scope>
    <source>
        <strain evidence="2 3">JCM 16082</strain>
    </source>
</reference>
<proteinExistence type="predicted"/>
<organism evidence="2 3">
    <name type="scientific">Gangjinia marincola</name>
    <dbReference type="NCBI Taxonomy" id="578463"/>
    <lineage>
        <taxon>Bacteria</taxon>
        <taxon>Pseudomonadati</taxon>
        <taxon>Bacteroidota</taxon>
        <taxon>Flavobacteriia</taxon>
        <taxon>Flavobacteriales</taxon>
        <taxon>Flavobacteriaceae</taxon>
        <taxon>Gangjinia</taxon>
    </lineage>
</organism>
<keyword evidence="1" id="KW-0472">Membrane</keyword>
<feature type="transmembrane region" description="Helical" evidence="1">
    <location>
        <begin position="328"/>
        <end position="347"/>
    </location>
</feature>
<dbReference type="PIRSF" id="PIRSF004548">
    <property type="entry name" value="CreD"/>
    <property type="match status" value="1"/>
</dbReference>
<evidence type="ECO:0000313" key="2">
    <source>
        <dbReference type="EMBL" id="GAA0873087.1"/>
    </source>
</evidence>
<feature type="transmembrane region" description="Helical" evidence="1">
    <location>
        <begin position="353"/>
        <end position="370"/>
    </location>
</feature>
<dbReference type="NCBIfam" id="NF008712">
    <property type="entry name" value="PRK11715.1-1"/>
    <property type="match status" value="1"/>
</dbReference>
<accession>A0ABN1MIU2</accession>
<feature type="transmembrane region" description="Helical" evidence="1">
    <location>
        <begin position="431"/>
        <end position="450"/>
    </location>
</feature>
<sequence length="458" mass="52490">MNQYPSSKSGFVNWLKTSITARLLMVGALTLLLLIPLAFVKELIFERSLRKQEVVREINEKWGRELLFEGPILKVPYYTYSEKISYTSNNTPIKEIISKLNYGYFFPDKLNIDAKVDATQKKYGIFESTVYSSVLEVYGSFGIPNFKAKDLKPEDILWDKASVILKTSNLKGIKNEVELELNNAKTLFTPKYQHQDKIRYNEIVLQQLESSPLKEEMLPKEKPVNFNFTLQTNGSQRVQFIPIGKETHVSMSSDWPDPSFIGAFLPEENDQKVVSPEGFTATWNVFQTNRQFEQQFFKTLPNLNEFAFGVSFFVPVDDYQKSERSAKYGFLVIALTFLVFFLIQTMSGISIHPFQYLMIGLALTMFYTLLVSISEHSSFMKAYITAGIAVVLLITIYAKSILKNIKFPVFILCSLTALYSFIYVIIQLEDYALLVGSIGLFIILALVMFVSRKIDWTT</sequence>